<evidence type="ECO:0000256" key="1">
    <source>
        <dbReference type="ARBA" id="ARBA00004141"/>
    </source>
</evidence>
<name>G4ZZ29_PHYSP</name>
<evidence type="ECO:0000256" key="5">
    <source>
        <dbReference type="SAM" id="Phobius"/>
    </source>
</evidence>
<feature type="transmembrane region" description="Helical" evidence="5">
    <location>
        <begin position="260"/>
        <end position="280"/>
    </location>
</feature>
<evidence type="ECO:0000256" key="4">
    <source>
        <dbReference type="ARBA" id="ARBA00023136"/>
    </source>
</evidence>
<dbReference type="RefSeq" id="XP_009532545.1">
    <property type="nucleotide sequence ID" value="XM_009534250.1"/>
</dbReference>
<dbReference type="PANTHER" id="PTHR11040:SF212">
    <property type="entry name" value="ZINC_IRON PERMEASE"/>
    <property type="match status" value="1"/>
</dbReference>
<dbReference type="STRING" id="1094619.G4ZZ29"/>
<dbReference type="GeneID" id="20650177"/>
<dbReference type="InterPro" id="IPR003689">
    <property type="entry name" value="ZIP"/>
</dbReference>
<accession>G4ZZ29</accession>
<dbReference type="GO" id="GO:0005385">
    <property type="term" value="F:zinc ion transmembrane transporter activity"/>
    <property type="evidence" value="ECO:0007669"/>
    <property type="project" value="TreeGrafter"/>
</dbReference>
<dbReference type="Proteomes" id="UP000002640">
    <property type="component" value="Unassembled WGS sequence"/>
</dbReference>
<feature type="transmembrane region" description="Helical" evidence="5">
    <location>
        <begin position="325"/>
        <end position="345"/>
    </location>
</feature>
<protein>
    <submittedName>
        <fullName evidence="6">ZINC/ iron transporter</fullName>
    </submittedName>
</protein>
<keyword evidence="4 5" id="KW-0472">Membrane</keyword>
<dbReference type="PANTHER" id="PTHR11040">
    <property type="entry name" value="ZINC/IRON TRANSPORTER"/>
    <property type="match status" value="1"/>
</dbReference>
<keyword evidence="2 5" id="KW-0812">Transmembrane</keyword>
<comment type="subcellular location">
    <subcellularLocation>
        <location evidence="1">Membrane</location>
        <topology evidence="1">Multi-pass membrane protein</topology>
    </subcellularLocation>
</comment>
<feature type="transmembrane region" description="Helical" evidence="5">
    <location>
        <begin position="351"/>
        <end position="372"/>
    </location>
</feature>
<dbReference type="OMA" id="SMYRVQI"/>
<keyword evidence="3 5" id="KW-1133">Transmembrane helix</keyword>
<dbReference type="InParanoid" id="G4ZZ29"/>
<dbReference type="AlphaFoldDB" id="G4ZZ29"/>
<feature type="transmembrane region" description="Helical" evidence="5">
    <location>
        <begin position="292"/>
        <end position="313"/>
    </location>
</feature>
<dbReference type="KEGG" id="psoj:PHYSODRAFT_361503"/>
<feature type="transmembrane region" description="Helical" evidence="5">
    <location>
        <begin position="54"/>
        <end position="75"/>
    </location>
</feature>
<dbReference type="GO" id="GO:0005886">
    <property type="term" value="C:plasma membrane"/>
    <property type="evidence" value="ECO:0007669"/>
    <property type="project" value="TreeGrafter"/>
</dbReference>
<dbReference type="Pfam" id="PF02535">
    <property type="entry name" value="Zip"/>
    <property type="match status" value="1"/>
</dbReference>
<dbReference type="EMBL" id="JH159157">
    <property type="protein sequence ID" value="EGZ12212.1"/>
    <property type="molecule type" value="Genomic_DNA"/>
</dbReference>
<evidence type="ECO:0000256" key="3">
    <source>
        <dbReference type="ARBA" id="ARBA00022989"/>
    </source>
</evidence>
<evidence type="ECO:0000313" key="7">
    <source>
        <dbReference type="Proteomes" id="UP000002640"/>
    </source>
</evidence>
<keyword evidence="7" id="KW-1185">Reference proteome</keyword>
<sequence>MVAAVGDDVEAASMETVRVFKYAAMAVLLVITAASALLPLWVSSHGTRRAQNLLSRKLPFATAGVFLGSGLLHLLPDAVKLYDEVVARMDVPPHWMTAFPSVYLLCALGCSIVWSVDLLNMGNSGKLMAVASAARPDHETSMYRVQIPSVTSFGWRNRSVSVDGKERFYSCSCGTVSSPSMFHRAAKMEEGTCLLTPSGVKLVNGVGAQVVMEYESANVTTGLLEESHETESTVSEHIVFSGERYSAEHTHVCSNHDNYFLPYLLAALFSVHSLIAGFALGVNHSMDRTAVATTVAIFSHKFIEAMSVGANFAKAKSSIAHQRSIAVLTLYSCMTPLGIFLGMVLSDSLRGSSALAMEAVALSIASGSFIYLAFHELSEENASQESHTIEKLALFSAGMASMAVLAAWA</sequence>
<gene>
    <name evidence="6" type="ORF">PHYSODRAFT_361503</name>
</gene>
<reference evidence="6 7" key="1">
    <citation type="journal article" date="2006" name="Science">
        <title>Phytophthora genome sequences uncover evolutionary origins and mechanisms of pathogenesis.</title>
        <authorList>
            <person name="Tyler B.M."/>
            <person name="Tripathy S."/>
            <person name="Zhang X."/>
            <person name="Dehal P."/>
            <person name="Jiang R.H."/>
            <person name="Aerts A."/>
            <person name="Arredondo F.D."/>
            <person name="Baxter L."/>
            <person name="Bensasson D."/>
            <person name="Beynon J.L."/>
            <person name="Chapman J."/>
            <person name="Damasceno C.M."/>
            <person name="Dorrance A.E."/>
            <person name="Dou D."/>
            <person name="Dickerman A.W."/>
            <person name="Dubchak I.L."/>
            <person name="Garbelotto M."/>
            <person name="Gijzen M."/>
            <person name="Gordon S.G."/>
            <person name="Govers F."/>
            <person name="Grunwald N.J."/>
            <person name="Huang W."/>
            <person name="Ivors K.L."/>
            <person name="Jones R.W."/>
            <person name="Kamoun S."/>
            <person name="Krampis K."/>
            <person name="Lamour K.H."/>
            <person name="Lee M.K."/>
            <person name="McDonald W.H."/>
            <person name="Medina M."/>
            <person name="Meijer H.J."/>
            <person name="Nordberg E.K."/>
            <person name="Maclean D.J."/>
            <person name="Ospina-Giraldo M.D."/>
            <person name="Morris P.F."/>
            <person name="Phuntumart V."/>
            <person name="Putnam N.H."/>
            <person name="Rash S."/>
            <person name="Rose J.K."/>
            <person name="Sakihama Y."/>
            <person name="Salamov A.A."/>
            <person name="Savidor A."/>
            <person name="Scheuring C.F."/>
            <person name="Smith B.M."/>
            <person name="Sobral B.W."/>
            <person name="Terry A."/>
            <person name="Torto-Alalibo T.A."/>
            <person name="Win J."/>
            <person name="Xu Z."/>
            <person name="Zhang H."/>
            <person name="Grigoriev I.V."/>
            <person name="Rokhsar D.S."/>
            <person name="Boore J.L."/>
        </authorList>
    </citation>
    <scope>NUCLEOTIDE SEQUENCE [LARGE SCALE GENOMIC DNA]</scope>
    <source>
        <strain evidence="6 7">P6497</strain>
    </source>
</reference>
<organism evidence="6 7">
    <name type="scientific">Phytophthora sojae (strain P6497)</name>
    <name type="common">Soybean stem and root rot agent</name>
    <name type="synonym">Phytophthora megasperma f. sp. glycines</name>
    <dbReference type="NCBI Taxonomy" id="1094619"/>
    <lineage>
        <taxon>Eukaryota</taxon>
        <taxon>Sar</taxon>
        <taxon>Stramenopiles</taxon>
        <taxon>Oomycota</taxon>
        <taxon>Peronosporomycetes</taxon>
        <taxon>Peronosporales</taxon>
        <taxon>Peronosporaceae</taxon>
        <taxon>Phytophthora</taxon>
    </lineage>
</organism>
<evidence type="ECO:0000313" key="6">
    <source>
        <dbReference type="EMBL" id="EGZ12212.1"/>
    </source>
</evidence>
<proteinExistence type="predicted"/>
<feature type="transmembrane region" description="Helical" evidence="5">
    <location>
        <begin position="22"/>
        <end position="42"/>
    </location>
</feature>
<feature type="transmembrane region" description="Helical" evidence="5">
    <location>
        <begin position="95"/>
        <end position="119"/>
    </location>
</feature>
<evidence type="ECO:0000256" key="2">
    <source>
        <dbReference type="ARBA" id="ARBA00022692"/>
    </source>
</evidence>